<dbReference type="OrthoDB" id="1099019at2"/>
<reference evidence="2 3" key="1">
    <citation type="submission" date="2020-08" db="EMBL/GenBank/DDBJ databases">
        <title>Genomic Encyclopedia of Type Strains, Phase IV (KMG-IV): sequencing the most valuable type-strain genomes for metagenomic binning, comparative biology and taxonomic classification.</title>
        <authorList>
            <person name="Goeker M."/>
        </authorList>
    </citation>
    <scope>NUCLEOTIDE SEQUENCE [LARGE SCALE GENOMIC DNA]</scope>
    <source>
        <strain evidence="2 3">DSM 105721</strain>
    </source>
</reference>
<protein>
    <submittedName>
        <fullName evidence="2">Uncharacterized protein</fullName>
    </submittedName>
</protein>
<feature type="signal peptide" evidence="1">
    <location>
        <begin position="1"/>
        <end position="17"/>
    </location>
</feature>
<feature type="chain" id="PRO_5030993473" evidence="1">
    <location>
        <begin position="18"/>
        <end position="141"/>
    </location>
</feature>
<name>A0A7W6HWZ5_9BACT</name>
<accession>A0A7W6HWZ5</accession>
<keyword evidence="3" id="KW-1185">Reference proteome</keyword>
<evidence type="ECO:0000313" key="3">
    <source>
        <dbReference type="Proteomes" id="UP000546007"/>
    </source>
</evidence>
<dbReference type="Proteomes" id="UP000546007">
    <property type="component" value="Unassembled WGS sequence"/>
</dbReference>
<dbReference type="EMBL" id="JACIES010000003">
    <property type="protein sequence ID" value="MBB4025859.1"/>
    <property type="molecule type" value="Genomic_DNA"/>
</dbReference>
<sequence>MKVLFILVTIISCFCMACHEQTVGFLVTENASYDPDSLVIRKIPDPEEDRVRIEYNAPWISTDLQGYEGTAQIQFDVESVSSSLGEEAARVFQEELSIRGGGYLMYPLKNNAKPGRYVVSVRLSNPGYSQVIKDAFTFIVE</sequence>
<proteinExistence type="predicted"/>
<dbReference type="GeneID" id="93100374"/>
<comment type="caution">
    <text evidence="2">The sequence shown here is derived from an EMBL/GenBank/DDBJ whole genome shotgun (WGS) entry which is preliminary data.</text>
</comment>
<keyword evidence="1" id="KW-0732">Signal</keyword>
<organism evidence="2 3">
    <name type="scientific">Butyricimonas faecihominis</name>
    <dbReference type="NCBI Taxonomy" id="1472416"/>
    <lineage>
        <taxon>Bacteria</taxon>
        <taxon>Pseudomonadati</taxon>
        <taxon>Bacteroidota</taxon>
        <taxon>Bacteroidia</taxon>
        <taxon>Bacteroidales</taxon>
        <taxon>Odoribacteraceae</taxon>
        <taxon>Butyricimonas</taxon>
    </lineage>
</organism>
<gene>
    <name evidence="2" type="ORF">GGR14_001643</name>
</gene>
<evidence type="ECO:0000256" key="1">
    <source>
        <dbReference type="SAM" id="SignalP"/>
    </source>
</evidence>
<evidence type="ECO:0000313" key="2">
    <source>
        <dbReference type="EMBL" id="MBB4025859.1"/>
    </source>
</evidence>
<dbReference type="RefSeq" id="WP_124317437.1">
    <property type="nucleotide sequence ID" value="NZ_AP028155.1"/>
</dbReference>
<dbReference type="AlphaFoldDB" id="A0A7W6HWZ5"/>